<dbReference type="PANTHER" id="PTHR13085:SF0">
    <property type="entry name" value="SIGNAL PEPTIDASE COMPLEX SUBUNIT 2"/>
    <property type="match status" value="1"/>
</dbReference>
<keyword evidence="4 9" id="KW-0812">Transmembrane</keyword>
<dbReference type="GO" id="GO:0005787">
    <property type="term" value="C:signal peptidase complex"/>
    <property type="evidence" value="ECO:0007669"/>
    <property type="project" value="UniProtKB-UniRule"/>
</dbReference>
<evidence type="ECO:0000313" key="11">
    <source>
        <dbReference type="Proteomes" id="UP001149090"/>
    </source>
</evidence>
<dbReference type="AlphaFoldDB" id="A0A9Q0R4B7"/>
<dbReference type="OrthoDB" id="10656087at2759"/>
<evidence type="ECO:0000256" key="9">
    <source>
        <dbReference type="RuleBase" id="RU368033"/>
    </source>
</evidence>
<evidence type="ECO:0000256" key="3">
    <source>
        <dbReference type="ARBA" id="ARBA00017057"/>
    </source>
</evidence>
<evidence type="ECO:0000256" key="1">
    <source>
        <dbReference type="ARBA" id="ARBA00004477"/>
    </source>
</evidence>
<dbReference type="Pfam" id="PF06703">
    <property type="entry name" value="SPC25"/>
    <property type="match status" value="1"/>
</dbReference>
<proteinExistence type="inferred from homology"/>
<dbReference type="GO" id="GO:0008233">
    <property type="term" value="F:peptidase activity"/>
    <property type="evidence" value="ECO:0007669"/>
    <property type="project" value="UniProtKB-UniRule"/>
</dbReference>
<comment type="caution">
    <text evidence="10">The sequence shown here is derived from an EMBL/GenBank/DDBJ whole genome shotgun (WGS) entry which is preliminary data.</text>
</comment>
<name>A0A9Q0R4B7_ANAIG</name>
<keyword evidence="7 9" id="KW-0472">Membrane</keyword>
<dbReference type="InterPro" id="IPR009582">
    <property type="entry name" value="Spc2/SPCS2"/>
</dbReference>
<keyword evidence="11" id="KW-1185">Reference proteome</keyword>
<keyword evidence="6 9" id="KW-1133">Transmembrane helix</keyword>
<evidence type="ECO:0000256" key="7">
    <source>
        <dbReference type="ARBA" id="ARBA00023136"/>
    </source>
</evidence>
<evidence type="ECO:0000256" key="5">
    <source>
        <dbReference type="ARBA" id="ARBA00022824"/>
    </source>
</evidence>
<organism evidence="10 11">
    <name type="scientific">Anaeramoeba ignava</name>
    <name type="common">Anaerobic marine amoeba</name>
    <dbReference type="NCBI Taxonomy" id="1746090"/>
    <lineage>
        <taxon>Eukaryota</taxon>
        <taxon>Metamonada</taxon>
        <taxon>Anaeramoebidae</taxon>
        <taxon>Anaeramoeba</taxon>
    </lineage>
</organism>
<comment type="subcellular location">
    <subcellularLocation>
        <location evidence="1 9">Endoplasmic reticulum membrane</location>
        <topology evidence="1 9">Multi-pass membrane protein</topology>
    </subcellularLocation>
</comment>
<feature type="transmembrane region" description="Helical" evidence="9">
    <location>
        <begin position="39"/>
        <end position="60"/>
    </location>
</feature>
<dbReference type="EMBL" id="JAPDFW010000136">
    <property type="protein sequence ID" value="KAJ5066747.1"/>
    <property type="molecule type" value="Genomic_DNA"/>
</dbReference>
<evidence type="ECO:0000256" key="6">
    <source>
        <dbReference type="ARBA" id="ARBA00022989"/>
    </source>
</evidence>
<keyword evidence="5 9" id="KW-0256">Endoplasmic reticulum</keyword>
<comment type="function">
    <text evidence="8 9">Component of the signal peptidase complex (SPC) which catalyzes the cleavage of N-terminal signal sequences from nascent proteins as they are translocated into the lumen of the endoplasmic reticulum. Enhances the enzymatic activity of SPC and facilitates the interactions between different components of the translocation site.</text>
</comment>
<dbReference type="Proteomes" id="UP001149090">
    <property type="component" value="Unassembled WGS sequence"/>
</dbReference>
<evidence type="ECO:0000256" key="4">
    <source>
        <dbReference type="ARBA" id="ARBA00022692"/>
    </source>
</evidence>
<accession>A0A9Q0R4B7</accession>
<evidence type="ECO:0000256" key="2">
    <source>
        <dbReference type="ARBA" id="ARBA00007324"/>
    </source>
</evidence>
<sequence length="203" mass="23765">MTSPIKVPLNNGSKIKDVLDSEILKIFPSMGLVEKQGWIHLRNFCIILGTIIIVTGYKLGRSWEINQTTSHICTIIFFIIWIIITFISDFYVGKYLGFFVESDENKSEKMKEKNFKRKFIVLTSFDYTTSEYNFSLLENTKNSLLYIQYSLNKLFSPKKNLNSELASFKKEITEWFSKEGVFLDQKFDEEIKSCLKKINKKID</sequence>
<comment type="similarity">
    <text evidence="2 9">Belongs to the SPCS2 family.</text>
</comment>
<reference evidence="10" key="1">
    <citation type="submission" date="2022-10" db="EMBL/GenBank/DDBJ databases">
        <title>Novel sulphate-reducing endosymbionts in the free-living metamonad Anaeramoeba.</title>
        <authorList>
            <person name="Jerlstrom-Hultqvist J."/>
            <person name="Cepicka I."/>
            <person name="Gallot-Lavallee L."/>
            <person name="Salas-Leiva D."/>
            <person name="Curtis B.A."/>
            <person name="Zahonova K."/>
            <person name="Pipaliya S."/>
            <person name="Dacks J."/>
            <person name="Roger A.J."/>
        </authorList>
    </citation>
    <scope>NUCLEOTIDE SEQUENCE</scope>
    <source>
        <strain evidence="10">BMAN</strain>
    </source>
</reference>
<dbReference type="PANTHER" id="PTHR13085">
    <property type="entry name" value="MICROSOMAL SIGNAL PEPTIDASE 25 KDA SUBUNIT"/>
    <property type="match status" value="1"/>
</dbReference>
<protein>
    <recommendedName>
        <fullName evidence="3 9">Signal peptidase complex subunit 2</fullName>
    </recommendedName>
</protein>
<evidence type="ECO:0000256" key="8">
    <source>
        <dbReference type="ARBA" id="ARBA00045608"/>
    </source>
</evidence>
<evidence type="ECO:0000313" key="10">
    <source>
        <dbReference type="EMBL" id="KAJ5066747.1"/>
    </source>
</evidence>
<feature type="transmembrane region" description="Helical" evidence="9">
    <location>
        <begin position="72"/>
        <end position="92"/>
    </location>
</feature>
<dbReference type="GO" id="GO:0045047">
    <property type="term" value="P:protein targeting to ER"/>
    <property type="evidence" value="ECO:0007669"/>
    <property type="project" value="TreeGrafter"/>
</dbReference>
<dbReference type="GO" id="GO:0006465">
    <property type="term" value="P:signal peptide processing"/>
    <property type="evidence" value="ECO:0007669"/>
    <property type="project" value="UniProtKB-UniRule"/>
</dbReference>
<gene>
    <name evidence="10" type="ORF">M0811_03091</name>
</gene>